<gene>
    <name evidence="1" type="ORF">BJ138DRAFT_1111456</name>
</gene>
<dbReference type="EMBL" id="MU267631">
    <property type="protein sequence ID" value="KAH7913388.1"/>
    <property type="molecule type" value="Genomic_DNA"/>
</dbReference>
<organism evidence="1 2">
    <name type="scientific">Hygrophoropsis aurantiaca</name>
    <dbReference type="NCBI Taxonomy" id="72124"/>
    <lineage>
        <taxon>Eukaryota</taxon>
        <taxon>Fungi</taxon>
        <taxon>Dikarya</taxon>
        <taxon>Basidiomycota</taxon>
        <taxon>Agaricomycotina</taxon>
        <taxon>Agaricomycetes</taxon>
        <taxon>Agaricomycetidae</taxon>
        <taxon>Boletales</taxon>
        <taxon>Coniophorineae</taxon>
        <taxon>Hygrophoropsidaceae</taxon>
        <taxon>Hygrophoropsis</taxon>
    </lineage>
</organism>
<name>A0ACB8AK83_9AGAM</name>
<evidence type="ECO:0000313" key="2">
    <source>
        <dbReference type="Proteomes" id="UP000790377"/>
    </source>
</evidence>
<keyword evidence="2" id="KW-1185">Reference proteome</keyword>
<evidence type="ECO:0000313" key="1">
    <source>
        <dbReference type="EMBL" id="KAH7913388.1"/>
    </source>
</evidence>
<sequence>MFFRHVFRHVLRPHFVQAVVRLLLSPISSPIVCDSVFKGEKNSSCERLRVPAETPTLGIPNPRLLSAPFLEHLSELSSITDAVASDRRNVLHSCRPIVPAKPPNSSSQQLLHFNSHFFRQIHYLKACRNTTIPTKKLQTLSTAADGQTAIEVKIFQGERELVRDNISTLVAHSSHMNVSSDLPMLSYCTDSKTPPSLCLLPSPP</sequence>
<dbReference type="Proteomes" id="UP000790377">
    <property type="component" value="Unassembled WGS sequence"/>
</dbReference>
<protein>
    <submittedName>
        <fullName evidence="1">Uncharacterized protein</fullName>
    </submittedName>
</protein>
<accession>A0ACB8AK83</accession>
<reference evidence="1" key="1">
    <citation type="journal article" date="2021" name="New Phytol.">
        <title>Evolutionary innovations through gain and loss of genes in the ectomycorrhizal Boletales.</title>
        <authorList>
            <person name="Wu G."/>
            <person name="Miyauchi S."/>
            <person name="Morin E."/>
            <person name="Kuo A."/>
            <person name="Drula E."/>
            <person name="Varga T."/>
            <person name="Kohler A."/>
            <person name="Feng B."/>
            <person name="Cao Y."/>
            <person name="Lipzen A."/>
            <person name="Daum C."/>
            <person name="Hundley H."/>
            <person name="Pangilinan J."/>
            <person name="Johnson J."/>
            <person name="Barry K."/>
            <person name="LaButti K."/>
            <person name="Ng V."/>
            <person name="Ahrendt S."/>
            <person name="Min B."/>
            <person name="Choi I.G."/>
            <person name="Park H."/>
            <person name="Plett J.M."/>
            <person name="Magnuson J."/>
            <person name="Spatafora J.W."/>
            <person name="Nagy L.G."/>
            <person name="Henrissat B."/>
            <person name="Grigoriev I.V."/>
            <person name="Yang Z.L."/>
            <person name="Xu J."/>
            <person name="Martin F.M."/>
        </authorList>
    </citation>
    <scope>NUCLEOTIDE SEQUENCE</scope>
    <source>
        <strain evidence="1">ATCC 28755</strain>
    </source>
</reference>
<comment type="caution">
    <text evidence="1">The sequence shown here is derived from an EMBL/GenBank/DDBJ whole genome shotgun (WGS) entry which is preliminary data.</text>
</comment>
<proteinExistence type="predicted"/>